<dbReference type="AlphaFoldDB" id="A0A2K3M6P7"/>
<reference evidence="1 2" key="1">
    <citation type="journal article" date="2014" name="Am. J. Bot.">
        <title>Genome assembly and annotation for red clover (Trifolium pratense; Fabaceae).</title>
        <authorList>
            <person name="Istvanek J."/>
            <person name="Jaros M."/>
            <person name="Krenek A."/>
            <person name="Repkova J."/>
        </authorList>
    </citation>
    <scope>NUCLEOTIDE SEQUENCE [LARGE SCALE GENOMIC DNA]</scope>
    <source>
        <strain evidence="2">cv. Tatra</strain>
        <tissue evidence="1">Young leaves</tissue>
    </source>
</reference>
<organism evidence="1 2">
    <name type="scientific">Trifolium pratense</name>
    <name type="common">Red clover</name>
    <dbReference type="NCBI Taxonomy" id="57577"/>
    <lineage>
        <taxon>Eukaryota</taxon>
        <taxon>Viridiplantae</taxon>
        <taxon>Streptophyta</taxon>
        <taxon>Embryophyta</taxon>
        <taxon>Tracheophyta</taxon>
        <taxon>Spermatophyta</taxon>
        <taxon>Magnoliopsida</taxon>
        <taxon>eudicotyledons</taxon>
        <taxon>Gunneridae</taxon>
        <taxon>Pentapetalae</taxon>
        <taxon>rosids</taxon>
        <taxon>fabids</taxon>
        <taxon>Fabales</taxon>
        <taxon>Fabaceae</taxon>
        <taxon>Papilionoideae</taxon>
        <taxon>50 kb inversion clade</taxon>
        <taxon>NPAAA clade</taxon>
        <taxon>Hologalegina</taxon>
        <taxon>IRL clade</taxon>
        <taxon>Trifolieae</taxon>
        <taxon>Trifolium</taxon>
    </lineage>
</organism>
<gene>
    <name evidence="1" type="ORF">L195_g042517</name>
</gene>
<evidence type="ECO:0000313" key="2">
    <source>
        <dbReference type="Proteomes" id="UP000236291"/>
    </source>
</evidence>
<proteinExistence type="predicted"/>
<accession>A0A2K3M6P7</accession>
<sequence length="163" mass="18669">MNIVDNSCLLLYRNFNWYQSRHSVLNLGEILGKILSGFEQACSFGDELLYGLIYFQTYVNLLHLECGVCAKVIMLCLKFVEEFSGLNSAAYLSDGKLLRCQRYLRVISSPLIKALIYEFVEKRYLGVFLEKGTDVLPDVGTSDQQIMQILYVEVKLKCEGHFL</sequence>
<name>A0A2K3M6P7_TRIPR</name>
<dbReference type="EMBL" id="ASHM01051186">
    <property type="protein sequence ID" value="PNX86439.1"/>
    <property type="molecule type" value="Genomic_DNA"/>
</dbReference>
<dbReference type="Proteomes" id="UP000236291">
    <property type="component" value="Unassembled WGS sequence"/>
</dbReference>
<evidence type="ECO:0000313" key="1">
    <source>
        <dbReference type="EMBL" id="PNX86439.1"/>
    </source>
</evidence>
<protein>
    <submittedName>
        <fullName evidence="1">Uncharacterized protein</fullName>
    </submittedName>
</protein>
<comment type="caution">
    <text evidence="1">The sequence shown here is derived from an EMBL/GenBank/DDBJ whole genome shotgun (WGS) entry which is preliminary data.</text>
</comment>
<reference evidence="1 2" key="2">
    <citation type="journal article" date="2017" name="Front. Plant Sci.">
        <title>Gene Classification and Mining of Molecular Markers Useful in Red Clover (Trifolium pratense) Breeding.</title>
        <authorList>
            <person name="Istvanek J."/>
            <person name="Dluhosova J."/>
            <person name="Dluhos P."/>
            <person name="Patkova L."/>
            <person name="Nedelnik J."/>
            <person name="Repkova J."/>
        </authorList>
    </citation>
    <scope>NUCLEOTIDE SEQUENCE [LARGE SCALE GENOMIC DNA]</scope>
    <source>
        <strain evidence="2">cv. Tatra</strain>
        <tissue evidence="1">Young leaves</tissue>
    </source>
</reference>